<reference evidence="2" key="1">
    <citation type="journal article" date="2014" name="Int. J. Syst. Evol. Microbiol.">
        <title>Complete genome sequence of Corynebacterium casei LMG S-19264T (=DSM 44701T), isolated from a smear-ripened cheese.</title>
        <authorList>
            <consortium name="US DOE Joint Genome Institute (JGI-PGF)"/>
            <person name="Walter F."/>
            <person name="Albersmeier A."/>
            <person name="Kalinowski J."/>
            <person name="Ruckert C."/>
        </authorList>
    </citation>
    <scope>NUCLEOTIDE SEQUENCE</scope>
    <source>
        <strain evidence="2">VKM Ac-1321</strain>
    </source>
</reference>
<protein>
    <recommendedName>
        <fullName evidence="4">DUF4878 domain-containing protein</fullName>
    </recommendedName>
</protein>
<dbReference type="AlphaFoldDB" id="A0A9W6KHH4"/>
<organism evidence="2 3">
    <name type="scientific">Dactylosporangium matsuzakiense</name>
    <dbReference type="NCBI Taxonomy" id="53360"/>
    <lineage>
        <taxon>Bacteria</taxon>
        <taxon>Bacillati</taxon>
        <taxon>Actinomycetota</taxon>
        <taxon>Actinomycetes</taxon>
        <taxon>Micromonosporales</taxon>
        <taxon>Micromonosporaceae</taxon>
        <taxon>Dactylosporangium</taxon>
    </lineage>
</organism>
<sequence length="136" mass="14610">MSRTWKIILFSAIGVFVLCVAGFVGGIFFVIGKATDAPKAATADFLSALEAGNVTAAYGMLCTDVQERYDSAAFAAYVEKNAPTAHKFEWGGSYSNNGGYEEATINGSITTKNGTSKHDFQLVKERGAWKQCSDPY</sequence>
<dbReference type="Gene3D" id="3.10.450.50">
    <property type="match status" value="1"/>
</dbReference>
<feature type="transmembrane region" description="Helical" evidence="1">
    <location>
        <begin position="7"/>
        <end position="31"/>
    </location>
</feature>
<dbReference type="Proteomes" id="UP001143480">
    <property type="component" value="Unassembled WGS sequence"/>
</dbReference>
<evidence type="ECO:0000313" key="2">
    <source>
        <dbReference type="EMBL" id="GLL00170.1"/>
    </source>
</evidence>
<keyword evidence="3" id="KW-1185">Reference proteome</keyword>
<gene>
    <name evidence="2" type="ORF">GCM10017581_019100</name>
</gene>
<comment type="caution">
    <text evidence="2">The sequence shown here is derived from an EMBL/GenBank/DDBJ whole genome shotgun (WGS) entry which is preliminary data.</text>
</comment>
<keyword evidence="1" id="KW-0812">Transmembrane</keyword>
<dbReference type="RefSeq" id="WP_261962997.1">
    <property type="nucleotide sequence ID" value="NZ_BAAAXA010000003.1"/>
</dbReference>
<dbReference type="EMBL" id="BSFP01000007">
    <property type="protein sequence ID" value="GLL00170.1"/>
    <property type="molecule type" value="Genomic_DNA"/>
</dbReference>
<keyword evidence="1" id="KW-0472">Membrane</keyword>
<keyword evidence="1" id="KW-1133">Transmembrane helix</keyword>
<evidence type="ECO:0000256" key="1">
    <source>
        <dbReference type="SAM" id="Phobius"/>
    </source>
</evidence>
<reference evidence="2" key="2">
    <citation type="submission" date="2023-01" db="EMBL/GenBank/DDBJ databases">
        <authorList>
            <person name="Sun Q."/>
            <person name="Evtushenko L."/>
        </authorList>
    </citation>
    <scope>NUCLEOTIDE SEQUENCE</scope>
    <source>
        <strain evidence="2">VKM Ac-1321</strain>
    </source>
</reference>
<evidence type="ECO:0000313" key="3">
    <source>
        <dbReference type="Proteomes" id="UP001143480"/>
    </source>
</evidence>
<proteinExistence type="predicted"/>
<name>A0A9W6KHH4_9ACTN</name>
<evidence type="ECO:0008006" key="4">
    <source>
        <dbReference type="Google" id="ProtNLM"/>
    </source>
</evidence>
<accession>A0A9W6KHH4</accession>